<dbReference type="EMBL" id="JAUSVV010000001">
    <property type="protein sequence ID" value="MDQ0440574.1"/>
    <property type="molecule type" value="Genomic_DNA"/>
</dbReference>
<dbReference type="RefSeq" id="WP_122160863.1">
    <property type="nucleotide sequence ID" value="NZ_BPQX01000011.1"/>
</dbReference>
<evidence type="ECO:0000313" key="1">
    <source>
        <dbReference type="EMBL" id="MDQ0440574.1"/>
    </source>
</evidence>
<proteinExistence type="predicted"/>
<gene>
    <name evidence="1" type="ORF">QO016_000051</name>
</gene>
<accession>A0ABU0HE20</accession>
<evidence type="ECO:0000313" key="2">
    <source>
        <dbReference type="Proteomes" id="UP001236369"/>
    </source>
</evidence>
<comment type="caution">
    <text evidence="1">The sequence shown here is derived from an EMBL/GenBank/DDBJ whole genome shotgun (WGS) entry which is preliminary data.</text>
</comment>
<name>A0ABU0HE20_9HYPH</name>
<reference evidence="1 2" key="1">
    <citation type="submission" date="2023-07" db="EMBL/GenBank/DDBJ databases">
        <title>Genomic Encyclopedia of Type Strains, Phase IV (KMG-IV): sequencing the most valuable type-strain genomes for metagenomic binning, comparative biology and taxonomic classification.</title>
        <authorList>
            <person name="Goeker M."/>
        </authorList>
    </citation>
    <scope>NUCLEOTIDE SEQUENCE [LARGE SCALE GENOMIC DNA]</scope>
    <source>
        <strain evidence="1 2">DSM 19562</strain>
    </source>
</reference>
<organism evidence="1 2">
    <name type="scientific">Methylobacterium persicinum</name>
    <dbReference type="NCBI Taxonomy" id="374426"/>
    <lineage>
        <taxon>Bacteria</taxon>
        <taxon>Pseudomonadati</taxon>
        <taxon>Pseudomonadota</taxon>
        <taxon>Alphaproteobacteria</taxon>
        <taxon>Hyphomicrobiales</taxon>
        <taxon>Methylobacteriaceae</taxon>
        <taxon>Methylobacterium</taxon>
    </lineage>
</organism>
<keyword evidence="2" id="KW-1185">Reference proteome</keyword>
<dbReference type="Proteomes" id="UP001236369">
    <property type="component" value="Unassembled WGS sequence"/>
</dbReference>
<sequence>MRLEMLNYLNTLDRGIVALEVVAAELVRAASVTPDEAADIMLTLARRHRVRILEMQGQFAALKEIYSERYNSQT</sequence>
<protein>
    <submittedName>
        <fullName evidence="1">Uncharacterized protein</fullName>
    </submittedName>
</protein>